<dbReference type="GO" id="GO:0016746">
    <property type="term" value="F:acyltransferase activity"/>
    <property type="evidence" value="ECO:0007669"/>
    <property type="project" value="UniProtKB-KW"/>
</dbReference>
<dbReference type="RefSeq" id="WP_064584823.1">
    <property type="nucleotide sequence ID" value="NZ_CP015878.1"/>
</dbReference>
<dbReference type="InterPro" id="IPR050179">
    <property type="entry name" value="Trans_hexapeptide_repeat"/>
</dbReference>
<dbReference type="SUPFAM" id="SSF51161">
    <property type="entry name" value="Trimeric LpxA-like enzymes"/>
    <property type="match status" value="1"/>
</dbReference>
<evidence type="ECO:0000313" key="5">
    <source>
        <dbReference type="EMBL" id="ANI18021.1"/>
    </source>
</evidence>
<dbReference type="EMBL" id="CP015878">
    <property type="protein sequence ID" value="ANI18021.1"/>
    <property type="molecule type" value="Genomic_DNA"/>
</dbReference>
<evidence type="ECO:0000313" key="6">
    <source>
        <dbReference type="Proteomes" id="UP000077748"/>
    </source>
</evidence>
<keyword evidence="3" id="KW-0677">Repeat</keyword>
<dbReference type="InterPro" id="IPR018357">
    <property type="entry name" value="Hexapep_transf_CS"/>
</dbReference>
<accession>A0A1A9KKP9</accession>
<organism evidence="5 6">
    <name type="scientific">Pseudomonas citronellolis</name>
    <dbReference type="NCBI Taxonomy" id="53408"/>
    <lineage>
        <taxon>Bacteria</taxon>
        <taxon>Pseudomonadati</taxon>
        <taxon>Pseudomonadota</taxon>
        <taxon>Gammaproteobacteria</taxon>
        <taxon>Pseudomonadales</taxon>
        <taxon>Pseudomonadaceae</taxon>
        <taxon>Pseudomonas</taxon>
    </lineage>
</organism>
<protein>
    <submittedName>
        <fullName evidence="5">Acetyltransferase</fullName>
    </submittedName>
</protein>
<dbReference type="PANTHER" id="PTHR43300">
    <property type="entry name" value="ACETYLTRANSFERASE"/>
    <property type="match status" value="1"/>
</dbReference>
<gene>
    <name evidence="5" type="ORF">A9C11_30275</name>
</gene>
<comment type="similarity">
    <text evidence="1">Belongs to the transferase hexapeptide repeat family.</text>
</comment>
<dbReference type="PANTHER" id="PTHR43300:SF12">
    <property type="entry name" value="CHLORAMPHENICOL ACETYLTRANSFERASE"/>
    <property type="match status" value="1"/>
</dbReference>
<evidence type="ECO:0000256" key="1">
    <source>
        <dbReference type="ARBA" id="ARBA00007274"/>
    </source>
</evidence>
<name>A0A1A9KKP9_9PSED</name>
<dbReference type="Proteomes" id="UP000077748">
    <property type="component" value="Chromosome"/>
</dbReference>
<evidence type="ECO:0000256" key="2">
    <source>
        <dbReference type="ARBA" id="ARBA00022679"/>
    </source>
</evidence>
<reference evidence="5 6" key="1">
    <citation type="submission" date="2016-05" db="EMBL/GenBank/DDBJ databases">
        <title>Genome Sequence of Pseudomonas citronellolis Strain SJTE-3, an Estrogens and Persistent Organic Pollutants degradation strain.</title>
        <authorList>
            <person name="Liang R."/>
        </authorList>
    </citation>
    <scope>NUCLEOTIDE SEQUENCE [LARGE SCALE GENOMIC DNA]</scope>
    <source>
        <strain evidence="5 6">SJTE-3</strain>
    </source>
</reference>
<keyword evidence="2 5" id="KW-0808">Transferase</keyword>
<dbReference type="Gene3D" id="2.160.10.10">
    <property type="entry name" value="Hexapeptide repeat proteins"/>
    <property type="match status" value="1"/>
</dbReference>
<proteinExistence type="inferred from homology"/>
<evidence type="ECO:0000256" key="3">
    <source>
        <dbReference type="ARBA" id="ARBA00022737"/>
    </source>
</evidence>
<dbReference type="PROSITE" id="PS00101">
    <property type="entry name" value="HEXAPEP_TRANSFERASES"/>
    <property type="match status" value="1"/>
</dbReference>
<dbReference type="AlphaFoldDB" id="A0A1A9KKP9"/>
<evidence type="ECO:0000256" key="4">
    <source>
        <dbReference type="ARBA" id="ARBA00023315"/>
    </source>
</evidence>
<keyword evidence="4" id="KW-0012">Acyltransferase</keyword>
<sequence length="242" mass="26598">MNIIREALINRRLNKALSEHGCRLAGGIKSLRDGARLTLEPGVKLGKAKIYSRELEIGAHTDAVSGCEFLDVARIGRYCSIATGVVIGQGRHSHPVDWLTTHNFPVNPKLVRRPLVREAPWRPASLGHDVWIGRDVLILDGVNVGTGAVIGAQSLVNADVPPYAIVAGTPARVIRYRFPPEVIERLLASRWWELPLEVLGELPLDDPEACLTQLERQAPPAAPRPRRLRIDSKPWGVALLAD</sequence>
<dbReference type="CDD" id="cd03349">
    <property type="entry name" value="LbH_XAT"/>
    <property type="match status" value="1"/>
</dbReference>
<dbReference type="InterPro" id="IPR011004">
    <property type="entry name" value="Trimer_LpxA-like_sf"/>
</dbReference>